<keyword evidence="4 10" id="KW-0808">Transferase</keyword>
<accession>A0A4Z0YE62</accession>
<feature type="active site" description="Proton acceptor" evidence="9">
    <location>
        <position position="379"/>
    </location>
</feature>
<evidence type="ECO:0000256" key="6">
    <source>
        <dbReference type="ARBA" id="ARBA00030755"/>
    </source>
</evidence>
<evidence type="ECO:0000256" key="8">
    <source>
        <dbReference type="ARBA" id="ARBA00051550"/>
    </source>
</evidence>
<dbReference type="SUPFAM" id="SSF53901">
    <property type="entry name" value="Thiolase-like"/>
    <property type="match status" value="2"/>
</dbReference>
<dbReference type="PROSITE" id="PS00737">
    <property type="entry name" value="THIOLASE_2"/>
    <property type="match status" value="1"/>
</dbReference>
<evidence type="ECO:0000256" key="2">
    <source>
        <dbReference type="ARBA" id="ARBA00010982"/>
    </source>
</evidence>
<dbReference type="InterPro" id="IPR002155">
    <property type="entry name" value="Thiolase"/>
</dbReference>
<keyword evidence="5 10" id="KW-0012">Acyltransferase</keyword>
<feature type="active site" description="Proton acceptor" evidence="9">
    <location>
        <position position="349"/>
    </location>
</feature>
<dbReference type="InterPro" id="IPR020610">
    <property type="entry name" value="Thiolase_AS"/>
</dbReference>
<keyword evidence="14" id="KW-1185">Reference proteome</keyword>
<evidence type="ECO:0000259" key="12">
    <source>
        <dbReference type="Pfam" id="PF02803"/>
    </source>
</evidence>
<dbReference type="FunFam" id="3.40.47.10:FF:000010">
    <property type="entry name" value="Acetyl-CoA acetyltransferase (Thiolase)"/>
    <property type="match status" value="1"/>
</dbReference>
<dbReference type="NCBIfam" id="TIGR01930">
    <property type="entry name" value="AcCoA-C-Actrans"/>
    <property type="match status" value="1"/>
</dbReference>
<evidence type="ECO:0000256" key="5">
    <source>
        <dbReference type="ARBA" id="ARBA00023315"/>
    </source>
</evidence>
<evidence type="ECO:0000256" key="10">
    <source>
        <dbReference type="RuleBase" id="RU003557"/>
    </source>
</evidence>
<dbReference type="Gene3D" id="3.40.47.10">
    <property type="match status" value="2"/>
</dbReference>
<dbReference type="PANTHER" id="PTHR18919:SF107">
    <property type="entry name" value="ACETYL-COA ACETYLTRANSFERASE, CYTOSOLIC"/>
    <property type="match status" value="1"/>
</dbReference>
<protein>
    <recommendedName>
        <fullName evidence="7">Acetyl-CoA acetyltransferase</fullName>
        <ecNumber evidence="3">2.3.1.9</ecNumber>
    </recommendedName>
    <alternativeName>
        <fullName evidence="6">Acetoacetyl-CoA thiolase</fullName>
    </alternativeName>
</protein>
<dbReference type="OrthoDB" id="9764892at2"/>
<comment type="caution">
    <text evidence="13">The sequence shown here is derived from an EMBL/GenBank/DDBJ whole genome shotgun (WGS) entry which is preliminary data.</text>
</comment>
<dbReference type="InterPro" id="IPR020613">
    <property type="entry name" value="Thiolase_CS"/>
</dbReference>
<gene>
    <name evidence="13" type="primary">thlA</name>
    <name evidence="13" type="ORF">CAGA_17570</name>
</gene>
<evidence type="ECO:0000313" key="14">
    <source>
        <dbReference type="Proteomes" id="UP000297714"/>
    </source>
</evidence>
<name>A0A4Z0YE62_9FIRM</name>
<dbReference type="GO" id="GO:0003985">
    <property type="term" value="F:acetyl-CoA C-acetyltransferase activity"/>
    <property type="evidence" value="ECO:0007669"/>
    <property type="project" value="UniProtKB-EC"/>
</dbReference>
<evidence type="ECO:0000313" key="13">
    <source>
        <dbReference type="EMBL" id="TGJ76036.1"/>
    </source>
</evidence>
<evidence type="ECO:0000256" key="1">
    <source>
        <dbReference type="ARBA" id="ARBA00004496"/>
    </source>
</evidence>
<dbReference type="EC" id="2.3.1.9" evidence="3"/>
<dbReference type="PROSITE" id="PS00099">
    <property type="entry name" value="THIOLASE_3"/>
    <property type="match status" value="1"/>
</dbReference>
<dbReference type="InterPro" id="IPR020615">
    <property type="entry name" value="Thiolase_acyl_enz_int_AS"/>
</dbReference>
<feature type="domain" description="Thiolase N-terminal" evidence="11">
    <location>
        <begin position="5"/>
        <end position="263"/>
    </location>
</feature>
<evidence type="ECO:0000256" key="7">
    <source>
        <dbReference type="ARBA" id="ARBA00044137"/>
    </source>
</evidence>
<dbReference type="EMBL" id="SRMQ01000008">
    <property type="protein sequence ID" value="TGJ76036.1"/>
    <property type="molecule type" value="Genomic_DNA"/>
</dbReference>
<dbReference type="Proteomes" id="UP000297714">
    <property type="component" value="Unassembled WGS sequence"/>
</dbReference>
<organism evidence="13 14">
    <name type="scientific">Caproiciproducens galactitolivorans</name>
    <dbReference type="NCBI Taxonomy" id="642589"/>
    <lineage>
        <taxon>Bacteria</taxon>
        <taxon>Bacillati</taxon>
        <taxon>Bacillota</taxon>
        <taxon>Clostridia</taxon>
        <taxon>Eubacteriales</taxon>
        <taxon>Acutalibacteraceae</taxon>
        <taxon>Caproiciproducens</taxon>
    </lineage>
</organism>
<proteinExistence type="inferred from homology"/>
<dbReference type="PROSITE" id="PS00098">
    <property type="entry name" value="THIOLASE_1"/>
    <property type="match status" value="1"/>
</dbReference>
<dbReference type="PIRSF" id="PIRSF000429">
    <property type="entry name" value="Ac-CoA_Ac_transf"/>
    <property type="match status" value="1"/>
</dbReference>
<evidence type="ECO:0000256" key="9">
    <source>
        <dbReference type="PIRSR" id="PIRSR000429-1"/>
    </source>
</evidence>
<dbReference type="CDD" id="cd00751">
    <property type="entry name" value="thiolase"/>
    <property type="match status" value="1"/>
</dbReference>
<dbReference type="InterPro" id="IPR020616">
    <property type="entry name" value="Thiolase_N"/>
</dbReference>
<dbReference type="RefSeq" id="WP_135659906.1">
    <property type="nucleotide sequence ID" value="NZ_SRMQ01000008.1"/>
</dbReference>
<reference evidence="13 14" key="1">
    <citation type="submission" date="2019-04" db="EMBL/GenBank/DDBJ databases">
        <authorList>
            <person name="Poehlein A."/>
            <person name="Bengelsdorf F.R."/>
            <person name="Duerre P."/>
            <person name="Daniel R."/>
        </authorList>
    </citation>
    <scope>NUCLEOTIDE SEQUENCE [LARGE SCALE GENOMIC DNA]</scope>
    <source>
        <strain evidence="13 14">BS-1</strain>
    </source>
</reference>
<sequence length="396" mass="41533">MSRKVVLAGACRTAIGKMGGALSNVPTPTLGTIVIKEAMKRANIKPEQVDEVIMGCVYQAGLGQNVARQSAVFAGIPVSVPAFTLNNLCGSALKSVNVAAALVEAGEADIIIAGGMENMSGAPYLLKKARFGYRMNNGELLDSMIHDGLEDTFNHYHMGITAENVAEKYGLTRQMQDEFAALSQQKCEKARAEGKFDEEIVPVPVKVKKETIMFDKDEGPRSGVTVESLSGLKPAFKEGGTVTAGNASGINDGAAAIVVMSEEKAKELGVKPMATWVAGASAGVDPSVMGLGPIFSTRKVMEKTGLTVDDMDLIEANEAFAAQSLAVVHDLKLDMNKVNVNGGAIALGHPVGCSGCRILVTLLHEMKRRNSKYGLATLCVGGGMGVSAIVKMGEDA</sequence>
<dbReference type="PANTHER" id="PTHR18919">
    <property type="entry name" value="ACETYL-COA C-ACYLTRANSFERASE"/>
    <property type="match status" value="1"/>
</dbReference>
<evidence type="ECO:0000256" key="3">
    <source>
        <dbReference type="ARBA" id="ARBA00012705"/>
    </source>
</evidence>
<dbReference type="InterPro" id="IPR020617">
    <property type="entry name" value="Thiolase_C"/>
</dbReference>
<evidence type="ECO:0000259" key="11">
    <source>
        <dbReference type="Pfam" id="PF00108"/>
    </source>
</evidence>
<feature type="domain" description="Thiolase C-terminal" evidence="12">
    <location>
        <begin position="271"/>
        <end position="391"/>
    </location>
</feature>
<comment type="similarity">
    <text evidence="2 10">Belongs to the thiolase-like superfamily. Thiolase family.</text>
</comment>
<feature type="active site" description="Acyl-thioester intermediate" evidence="9">
    <location>
        <position position="89"/>
    </location>
</feature>
<comment type="catalytic activity">
    <reaction evidence="8">
        <text>2 acetyl-CoA = acetoacetyl-CoA + CoA</text>
        <dbReference type="Rhea" id="RHEA:21036"/>
        <dbReference type="ChEBI" id="CHEBI:57286"/>
        <dbReference type="ChEBI" id="CHEBI:57287"/>
        <dbReference type="ChEBI" id="CHEBI:57288"/>
        <dbReference type="EC" id="2.3.1.9"/>
    </reaction>
</comment>
<dbReference type="Pfam" id="PF00108">
    <property type="entry name" value="Thiolase_N"/>
    <property type="match status" value="1"/>
</dbReference>
<dbReference type="AlphaFoldDB" id="A0A4Z0YE62"/>
<dbReference type="InterPro" id="IPR016039">
    <property type="entry name" value="Thiolase-like"/>
</dbReference>
<dbReference type="Pfam" id="PF02803">
    <property type="entry name" value="Thiolase_C"/>
    <property type="match status" value="1"/>
</dbReference>
<evidence type="ECO:0000256" key="4">
    <source>
        <dbReference type="ARBA" id="ARBA00022679"/>
    </source>
</evidence>
<comment type="subcellular location">
    <subcellularLocation>
        <location evidence="1">Cytoplasm</location>
    </subcellularLocation>
</comment>
<dbReference type="GO" id="GO:0005737">
    <property type="term" value="C:cytoplasm"/>
    <property type="evidence" value="ECO:0007669"/>
    <property type="project" value="UniProtKB-SubCell"/>
</dbReference>